<keyword evidence="4" id="KW-1185">Reference proteome</keyword>
<dbReference type="EMBL" id="SZYD01000001">
    <property type="protein sequence ID" value="KAD7477169.1"/>
    <property type="molecule type" value="Genomic_DNA"/>
</dbReference>
<feature type="compositionally biased region" description="Basic residues" evidence="1">
    <location>
        <begin position="91"/>
        <end position="100"/>
    </location>
</feature>
<protein>
    <submittedName>
        <fullName evidence="3">Uncharacterized protein</fullName>
    </submittedName>
</protein>
<reference evidence="3 4" key="1">
    <citation type="submission" date="2019-05" db="EMBL/GenBank/DDBJ databases">
        <title>Mikania micrantha, genome provides insights into the molecular mechanism of rapid growth.</title>
        <authorList>
            <person name="Liu B."/>
        </authorList>
    </citation>
    <scope>NUCLEOTIDE SEQUENCE [LARGE SCALE GENOMIC DNA]</scope>
    <source>
        <strain evidence="3">NLD-2019</strain>
        <tissue evidence="3">Leaf</tissue>
    </source>
</reference>
<evidence type="ECO:0000313" key="4">
    <source>
        <dbReference type="Proteomes" id="UP000326396"/>
    </source>
</evidence>
<feature type="transmembrane region" description="Helical" evidence="2">
    <location>
        <begin position="31"/>
        <end position="49"/>
    </location>
</feature>
<organism evidence="3 4">
    <name type="scientific">Mikania micrantha</name>
    <name type="common">bitter vine</name>
    <dbReference type="NCBI Taxonomy" id="192012"/>
    <lineage>
        <taxon>Eukaryota</taxon>
        <taxon>Viridiplantae</taxon>
        <taxon>Streptophyta</taxon>
        <taxon>Embryophyta</taxon>
        <taxon>Tracheophyta</taxon>
        <taxon>Spermatophyta</taxon>
        <taxon>Magnoliopsida</taxon>
        <taxon>eudicotyledons</taxon>
        <taxon>Gunneridae</taxon>
        <taxon>Pentapetalae</taxon>
        <taxon>asterids</taxon>
        <taxon>campanulids</taxon>
        <taxon>Asterales</taxon>
        <taxon>Asteraceae</taxon>
        <taxon>Asteroideae</taxon>
        <taxon>Heliantheae alliance</taxon>
        <taxon>Eupatorieae</taxon>
        <taxon>Mikania</taxon>
    </lineage>
</organism>
<accession>A0A5N6PXQ8</accession>
<dbReference type="Proteomes" id="UP000326396">
    <property type="component" value="Linkage Group LG1"/>
</dbReference>
<evidence type="ECO:0000256" key="1">
    <source>
        <dbReference type="SAM" id="MobiDB-lite"/>
    </source>
</evidence>
<gene>
    <name evidence="3" type="ORF">E3N88_00305</name>
</gene>
<keyword evidence="2" id="KW-0472">Membrane</keyword>
<sequence>MWAVYVFWAEVNLGLNPGMAKFGLSNELDHVAGVGVIGMFVGPVMLMLGPSKVDIVVQKSNEHHEKQVSVVQRVPYWPRVREQEGATQVRLRARQGRSRVRSSEEAAKVREYPMQGSGDPMVRPS</sequence>
<evidence type="ECO:0000256" key="2">
    <source>
        <dbReference type="SAM" id="Phobius"/>
    </source>
</evidence>
<keyword evidence="2" id="KW-1133">Transmembrane helix</keyword>
<proteinExistence type="predicted"/>
<feature type="region of interest" description="Disordered" evidence="1">
    <location>
        <begin position="88"/>
        <end position="125"/>
    </location>
</feature>
<dbReference type="AlphaFoldDB" id="A0A5N6PXQ8"/>
<name>A0A5N6PXQ8_9ASTR</name>
<keyword evidence="2" id="KW-0812">Transmembrane</keyword>
<comment type="caution">
    <text evidence="3">The sequence shown here is derived from an EMBL/GenBank/DDBJ whole genome shotgun (WGS) entry which is preliminary data.</text>
</comment>
<evidence type="ECO:0000313" key="3">
    <source>
        <dbReference type="EMBL" id="KAD7477169.1"/>
    </source>
</evidence>
<feature type="compositionally biased region" description="Basic and acidic residues" evidence="1">
    <location>
        <begin position="101"/>
        <end position="111"/>
    </location>
</feature>